<evidence type="ECO:0000256" key="3">
    <source>
        <dbReference type="ARBA" id="ARBA00022679"/>
    </source>
</evidence>
<dbReference type="Proteomes" id="UP000281468">
    <property type="component" value="Unassembled WGS sequence"/>
</dbReference>
<sequence>MQKFQSLPKLTLVLTTFAQPQRQSRFTFILFTQRVTSIPVYLPEEGSNMAERTTFARSSESEFIDLLSDSDGGDRASLTLENESASQVILENTGDGGDDDDDDDDVVFIQHNPTSARGTTLLHTAISDYGFRLTTGEKVVLDNDTKFHVHRIVQNTVNNTIHLFGWKLIKPVYVESGICEHTKKPLCRLFPQNFNELVAVLRIQQGQIGKFDGNLILDSVPLSRAVGVWEVIYTNRPFPAYSYYAAGIRTEDRTTNGVFFPKTHDKAHAEQFAPAVCRRKFVEEIDLRSKKKVAIQLLWLDPDECDPGKSSANVVRARKFREDITARVKEESVQTQQNDRFEVHGNVPQRGKKRARESGETIDLTDDDRAIRLEERPRLNNDIARSAPPRERAGRRRYQYSFVDICAGGGLVSRAATLAGLEVAAGLDISSVACKSLSLNFPAMEIMEMDVHEFCVYSGFNIKFVGDIMWISWPCQPHSYQNRGQNPERDAKNIATGYALADLIKKYKPRRIIMEQTDGIKTKNQGQHFRTCILALTTAEYNVRYKVLSARDHGGSHTRRRLIVLASMYVENSSFICIVFENTADHGRSPGEKIPDFPTRTHGPAPGLEPYVTVNECITNIGPDATLHDIEEMRRRFRARPSKLPPVDGTKPLAYIIDTAGVQGLYSDGDRKFTIREQMRLMGLPDEHQLYAESSRNGTKRQADYTTQIGNGVVVPFGIAVIRKVVESLEETDREAEAWDSQEIVID</sequence>
<evidence type="ECO:0000313" key="8">
    <source>
        <dbReference type="Proteomes" id="UP000269539"/>
    </source>
</evidence>
<keyword evidence="4 5" id="KW-0949">S-adenosyl-L-methionine</keyword>
<dbReference type="InterPro" id="IPR050390">
    <property type="entry name" value="C5-Methyltransferase"/>
</dbReference>
<dbReference type="PROSITE" id="PS51679">
    <property type="entry name" value="SAM_MT_C5"/>
    <property type="match status" value="1"/>
</dbReference>
<dbReference type="SUPFAM" id="SSF53335">
    <property type="entry name" value="S-adenosyl-L-methionine-dependent methyltransferases"/>
    <property type="match status" value="1"/>
</dbReference>
<comment type="caution">
    <text evidence="7">The sequence shown here is derived from an EMBL/GenBank/DDBJ whole genome shotgun (WGS) entry which is preliminary data.</text>
</comment>
<dbReference type="Gene3D" id="3.90.120.10">
    <property type="entry name" value="DNA Methylase, subunit A, domain 2"/>
    <property type="match status" value="1"/>
</dbReference>
<dbReference type="InterPro" id="IPR029063">
    <property type="entry name" value="SAM-dependent_MTases_sf"/>
</dbReference>
<evidence type="ECO:0000256" key="5">
    <source>
        <dbReference type="PROSITE-ProRule" id="PRU01016"/>
    </source>
</evidence>
<organism evidence="7 8">
    <name type="scientific">Hortaea werneckii</name>
    <name type="common">Black yeast</name>
    <name type="synonym">Cladosporium werneckii</name>
    <dbReference type="NCBI Taxonomy" id="91943"/>
    <lineage>
        <taxon>Eukaryota</taxon>
        <taxon>Fungi</taxon>
        <taxon>Dikarya</taxon>
        <taxon>Ascomycota</taxon>
        <taxon>Pezizomycotina</taxon>
        <taxon>Dothideomycetes</taxon>
        <taxon>Dothideomycetidae</taxon>
        <taxon>Mycosphaerellales</taxon>
        <taxon>Teratosphaeriaceae</taxon>
        <taxon>Hortaea</taxon>
    </lineage>
</organism>
<dbReference type="Gene3D" id="3.40.50.150">
    <property type="entry name" value="Vaccinia Virus protein VP39"/>
    <property type="match status" value="1"/>
</dbReference>
<dbReference type="EMBL" id="QWIO01000019">
    <property type="protein sequence ID" value="RMZ13682.1"/>
    <property type="molecule type" value="Genomic_DNA"/>
</dbReference>
<evidence type="ECO:0000313" key="6">
    <source>
        <dbReference type="EMBL" id="RMY80919.1"/>
    </source>
</evidence>
<evidence type="ECO:0000256" key="1">
    <source>
        <dbReference type="ARBA" id="ARBA00011975"/>
    </source>
</evidence>
<dbReference type="GO" id="GO:0003886">
    <property type="term" value="F:DNA (cytosine-5-)-methyltransferase activity"/>
    <property type="evidence" value="ECO:0007669"/>
    <property type="project" value="UniProtKB-EC"/>
</dbReference>
<dbReference type="AlphaFoldDB" id="A0A3M7HL71"/>
<dbReference type="Pfam" id="PF00145">
    <property type="entry name" value="DNA_methylase"/>
    <property type="match status" value="1"/>
</dbReference>
<dbReference type="GO" id="GO:0044027">
    <property type="term" value="P:negative regulation of gene expression via chromosomal CpG island methylation"/>
    <property type="evidence" value="ECO:0007669"/>
    <property type="project" value="TreeGrafter"/>
</dbReference>
<name>A0A3M7HL71_HORWE</name>
<dbReference type="GO" id="GO:0003677">
    <property type="term" value="F:DNA binding"/>
    <property type="evidence" value="ECO:0007669"/>
    <property type="project" value="TreeGrafter"/>
</dbReference>
<feature type="active site" evidence="5">
    <location>
        <position position="475"/>
    </location>
</feature>
<keyword evidence="2 5" id="KW-0489">Methyltransferase</keyword>
<evidence type="ECO:0000313" key="9">
    <source>
        <dbReference type="Proteomes" id="UP000281468"/>
    </source>
</evidence>
<dbReference type="GO" id="GO:0032259">
    <property type="term" value="P:methylation"/>
    <property type="evidence" value="ECO:0007669"/>
    <property type="project" value="UniProtKB-KW"/>
</dbReference>
<protein>
    <recommendedName>
        <fullName evidence="1">DNA (cytosine-5-)-methyltransferase</fullName>
        <ecNumber evidence="1">2.1.1.37</ecNumber>
    </recommendedName>
</protein>
<accession>A0A3M7HL71</accession>
<dbReference type="VEuPathDB" id="FungiDB:BTJ68_13727"/>
<keyword evidence="3 5" id="KW-0808">Transferase</keyword>
<dbReference type="EC" id="2.1.1.37" evidence="1"/>
<dbReference type="PANTHER" id="PTHR10629">
    <property type="entry name" value="CYTOSINE-SPECIFIC METHYLTRANSFERASE"/>
    <property type="match status" value="1"/>
</dbReference>
<proteinExistence type="inferred from homology"/>
<dbReference type="InterPro" id="IPR001525">
    <property type="entry name" value="C5_MeTfrase"/>
</dbReference>
<dbReference type="Proteomes" id="UP000269539">
    <property type="component" value="Unassembled WGS sequence"/>
</dbReference>
<evidence type="ECO:0000256" key="2">
    <source>
        <dbReference type="ARBA" id="ARBA00022603"/>
    </source>
</evidence>
<reference evidence="8 9" key="1">
    <citation type="journal article" date="2018" name="BMC Genomics">
        <title>Genomic evidence for intraspecific hybridization in a clonal and extremely halotolerant yeast.</title>
        <authorList>
            <person name="Gostincar C."/>
            <person name="Stajich J.E."/>
            <person name="Zupancic J."/>
            <person name="Zalar P."/>
            <person name="Gunde-Cimerman N."/>
        </authorList>
    </citation>
    <scope>NUCLEOTIDE SEQUENCE [LARGE SCALE GENOMIC DNA]</scope>
    <source>
        <strain evidence="7 8">EXF-10513</strain>
        <strain evidence="6 9">EXF-171</strain>
    </source>
</reference>
<evidence type="ECO:0000313" key="7">
    <source>
        <dbReference type="EMBL" id="RMZ13682.1"/>
    </source>
</evidence>
<evidence type="ECO:0000256" key="4">
    <source>
        <dbReference type="ARBA" id="ARBA00022691"/>
    </source>
</evidence>
<dbReference type="GO" id="GO:0005634">
    <property type="term" value="C:nucleus"/>
    <property type="evidence" value="ECO:0007669"/>
    <property type="project" value="TreeGrafter"/>
</dbReference>
<dbReference type="PANTHER" id="PTHR10629:SF52">
    <property type="entry name" value="DNA (CYTOSINE-5)-METHYLTRANSFERASE 1"/>
    <property type="match status" value="1"/>
</dbReference>
<comment type="similarity">
    <text evidence="5">Belongs to the class I-like SAM-binding methyltransferase superfamily. C5-methyltransferase family.</text>
</comment>
<dbReference type="EMBL" id="QWIQ01000612">
    <property type="protein sequence ID" value="RMY80919.1"/>
    <property type="molecule type" value="Genomic_DNA"/>
</dbReference>
<gene>
    <name evidence="6" type="ORF">D0862_12545</name>
    <name evidence="7" type="ORF">D0864_00385</name>
</gene>